<dbReference type="RefSeq" id="WP_107137456.1">
    <property type="nucleotide sequence ID" value="NZ_PYSV01000005.1"/>
</dbReference>
<keyword evidence="2" id="KW-1185">Reference proteome</keyword>
<comment type="caution">
    <text evidence="1">The sequence shown here is derived from an EMBL/GenBank/DDBJ whole genome shotgun (WGS) entry which is preliminary data.</text>
</comment>
<gene>
    <name evidence="1" type="ORF">C8263_07255</name>
</gene>
<sequence length="247" mass="27049">MTRKTTRSKAAALDARTGLLQTITITHALKELKLLDSRISARIGSLNAIRVRRHNEPLVAGLSKEQFETQARGAYQAIRALITRREAIKAALVQSNATTLVTVGNERMTVAAVVERRRSLEVRRGRDGLVDHAPTLDALVAVLSAQYTQAVNEEATLRAQITRDSEARVAAFLSKDQGKDKGGPSDSNTQEMERLYREANAPVMDDPLNLLSEMTAMREAAETFAAEVDRVLDETNATTTIRVPASV</sequence>
<name>A0A2T3W9T1_9DEIO</name>
<organism evidence="1 2">
    <name type="scientific">Deinococcus arcticus</name>
    <dbReference type="NCBI Taxonomy" id="2136176"/>
    <lineage>
        <taxon>Bacteria</taxon>
        <taxon>Thermotogati</taxon>
        <taxon>Deinococcota</taxon>
        <taxon>Deinococci</taxon>
        <taxon>Deinococcales</taxon>
        <taxon>Deinococcaceae</taxon>
        <taxon>Deinococcus</taxon>
    </lineage>
</organism>
<reference evidence="1 2" key="1">
    <citation type="submission" date="2018-03" db="EMBL/GenBank/DDBJ databases">
        <title>Draft genome of Deinococcus sp. OD32.</title>
        <authorList>
            <person name="Wang X.-P."/>
            <person name="Du Z.-J."/>
        </authorList>
    </citation>
    <scope>NUCLEOTIDE SEQUENCE [LARGE SCALE GENOMIC DNA]</scope>
    <source>
        <strain evidence="1 2">OD32</strain>
    </source>
</reference>
<dbReference type="OrthoDB" id="71629at2"/>
<proteinExistence type="predicted"/>
<evidence type="ECO:0000313" key="1">
    <source>
        <dbReference type="EMBL" id="PTA68582.1"/>
    </source>
</evidence>
<dbReference type="AlphaFoldDB" id="A0A2T3W9T1"/>
<dbReference type="EMBL" id="PYSV01000005">
    <property type="protein sequence ID" value="PTA68582.1"/>
    <property type="molecule type" value="Genomic_DNA"/>
</dbReference>
<evidence type="ECO:0000313" key="2">
    <source>
        <dbReference type="Proteomes" id="UP000240317"/>
    </source>
</evidence>
<protein>
    <submittedName>
        <fullName evidence="1">Uncharacterized protein</fullName>
    </submittedName>
</protein>
<dbReference type="Proteomes" id="UP000240317">
    <property type="component" value="Unassembled WGS sequence"/>
</dbReference>
<accession>A0A2T3W9T1</accession>